<evidence type="ECO:0000256" key="2">
    <source>
        <dbReference type="ARBA" id="ARBA00007749"/>
    </source>
</evidence>
<accession>W0I004</accession>
<evidence type="ECO:0000256" key="3">
    <source>
        <dbReference type="ARBA" id="ARBA00022723"/>
    </source>
</evidence>
<dbReference type="SMART" id="SM00849">
    <property type="entry name" value="Lactamase_B"/>
    <property type="match status" value="1"/>
</dbReference>
<dbReference type="OrthoDB" id="5443440at2"/>
<dbReference type="GO" id="GO:0016787">
    <property type="term" value="F:hydrolase activity"/>
    <property type="evidence" value="ECO:0007669"/>
    <property type="project" value="UniProtKB-KW"/>
</dbReference>
<evidence type="ECO:0000256" key="4">
    <source>
        <dbReference type="ARBA" id="ARBA00022801"/>
    </source>
</evidence>
<keyword evidence="4 7" id="KW-0378">Hydrolase</keyword>
<dbReference type="EMBL" id="CP006570">
    <property type="protein sequence ID" value="AHF79396.1"/>
    <property type="molecule type" value="Genomic_DNA"/>
</dbReference>
<organism evidence="7 8">
    <name type="scientific">Sodalis praecaptivus</name>
    <dbReference type="NCBI Taxonomy" id="1239307"/>
    <lineage>
        <taxon>Bacteria</taxon>
        <taxon>Pseudomonadati</taxon>
        <taxon>Pseudomonadota</taxon>
        <taxon>Gammaproteobacteria</taxon>
        <taxon>Enterobacterales</taxon>
        <taxon>Bruguierivoracaceae</taxon>
        <taxon>Sodalis</taxon>
    </lineage>
</organism>
<keyword evidence="7" id="KW-0614">Plasmid</keyword>
<dbReference type="InterPro" id="IPR051013">
    <property type="entry name" value="MBL_superfamily_lactonases"/>
</dbReference>
<comment type="similarity">
    <text evidence="2">Belongs to the metallo-beta-lactamase superfamily.</text>
</comment>
<evidence type="ECO:0000256" key="1">
    <source>
        <dbReference type="ARBA" id="ARBA00001947"/>
    </source>
</evidence>
<dbReference type="KEGG" id="sod:Sant_P0361"/>
<dbReference type="Proteomes" id="UP000019028">
    <property type="component" value="Plasmid pHS1"/>
</dbReference>
<proteinExistence type="inferred from homology"/>
<gene>
    <name evidence="7" type="ORF">Sant_P0361</name>
</gene>
<dbReference type="CDD" id="cd07729">
    <property type="entry name" value="AHL_lactonase_MBL-fold"/>
    <property type="match status" value="1"/>
</dbReference>
<dbReference type="HOGENOM" id="CLU_030571_3_3_6"/>
<dbReference type="AlphaFoldDB" id="W0I004"/>
<feature type="domain" description="Metallo-beta-lactamase" evidence="6">
    <location>
        <begin position="35"/>
        <end position="267"/>
    </location>
</feature>
<evidence type="ECO:0000259" key="6">
    <source>
        <dbReference type="SMART" id="SM00849"/>
    </source>
</evidence>
<dbReference type="PANTHER" id="PTHR42978">
    <property type="entry name" value="QUORUM-QUENCHING LACTONASE YTNP-RELATED-RELATED"/>
    <property type="match status" value="1"/>
</dbReference>
<protein>
    <submittedName>
        <fullName evidence="7">Zn-dependent hydrolase</fullName>
    </submittedName>
</protein>
<keyword evidence="8" id="KW-1185">Reference proteome</keyword>
<keyword evidence="5" id="KW-0862">Zinc</keyword>
<name>W0I004_9GAMM</name>
<dbReference type="PANTHER" id="PTHR42978:SF2">
    <property type="entry name" value="102 KBASES UNSTABLE REGION: FROM 1 TO 119443"/>
    <property type="match status" value="1"/>
</dbReference>
<keyword evidence="3" id="KW-0479">Metal-binding</keyword>
<dbReference type="RefSeq" id="WP_025424532.1">
    <property type="nucleotide sequence ID" value="NZ_CP006570.1"/>
</dbReference>
<sequence length="294" mass="33066">MKNNYSIWVLEYSYVPDYPVSGIVYGAHNEGTRKLSYCYVVIKGGEHTMMVDVGFDNQEYGAYLAKRYGVVNWHSPEEVLSGIGLAPGDIDTVFLTHAHFDHFGNTQAFPNATFYMQEEELAKWVWAMSLPESQQWLMTGIDPADVLRAVILAKEGRLRCLQGAMDDLIPGIDIHVAYDSHTFASMWIHVRNDLAKNSANSWVLAGDLLYSYDNYLTEVHAADGTLSGKIRITPIGLAVGSQKNLISATEDMLKIVNYDPRRLIPTHEERLRDVFKSNLRDNGLRVTEICLADS</sequence>
<reference evidence="7 8" key="1">
    <citation type="journal article" date="2014" name="Genome Biol. Evol.">
        <title>Genome degeneration and adaptation in a nascent stage of symbiosis.</title>
        <authorList>
            <person name="Oakeson K.F."/>
            <person name="Gil R."/>
            <person name="Clayton A.L."/>
            <person name="Dunn D.M."/>
            <person name="von Niederhausern A.C."/>
            <person name="Hamil C."/>
            <person name="Aoyagi A."/>
            <person name="Duval B."/>
            <person name="Baca A."/>
            <person name="Silva F.J."/>
            <person name="Vallier A."/>
            <person name="Jackson D.G."/>
            <person name="Latorre A."/>
            <person name="Weiss R.B."/>
            <person name="Heddi A."/>
            <person name="Moya A."/>
            <person name="Dale C."/>
        </authorList>
    </citation>
    <scope>NUCLEOTIDE SEQUENCE [LARGE SCALE GENOMIC DNA]</scope>
    <source>
        <strain evidence="7 8">HS1</strain>
        <plasmid evidence="8">Plasmid pHS1</plasmid>
    </source>
</reference>
<evidence type="ECO:0000313" key="8">
    <source>
        <dbReference type="Proteomes" id="UP000019028"/>
    </source>
</evidence>
<geneLocation type="plasmid" evidence="7 8">
    <name>pHS1</name>
</geneLocation>
<dbReference type="InterPro" id="IPR036866">
    <property type="entry name" value="RibonucZ/Hydroxyglut_hydro"/>
</dbReference>
<dbReference type="InterPro" id="IPR001279">
    <property type="entry name" value="Metallo-B-lactamas"/>
</dbReference>
<dbReference type="PATRIC" id="fig|1239307.3.peg.4928"/>
<dbReference type="Pfam" id="PF00753">
    <property type="entry name" value="Lactamase_B"/>
    <property type="match status" value="1"/>
</dbReference>
<comment type="cofactor">
    <cofactor evidence="1">
        <name>Zn(2+)</name>
        <dbReference type="ChEBI" id="CHEBI:29105"/>
    </cofactor>
</comment>
<dbReference type="GO" id="GO:0046872">
    <property type="term" value="F:metal ion binding"/>
    <property type="evidence" value="ECO:0007669"/>
    <property type="project" value="UniProtKB-KW"/>
</dbReference>
<evidence type="ECO:0000313" key="7">
    <source>
        <dbReference type="EMBL" id="AHF79396.1"/>
    </source>
</evidence>
<dbReference type="Gene3D" id="3.60.15.10">
    <property type="entry name" value="Ribonuclease Z/Hydroxyacylglutathione hydrolase-like"/>
    <property type="match status" value="1"/>
</dbReference>
<evidence type="ECO:0000256" key="5">
    <source>
        <dbReference type="ARBA" id="ARBA00022833"/>
    </source>
</evidence>
<dbReference type="SUPFAM" id="SSF56281">
    <property type="entry name" value="Metallo-hydrolase/oxidoreductase"/>
    <property type="match status" value="1"/>
</dbReference>